<gene>
    <name evidence="2" type="ORF">HDK90DRAFT_234835</name>
</gene>
<sequence length="663" mass="75293">MTIKALPLPLSLPHLPLLRLKAGSLTLTISVFFPTFRFSLDHPGNLEAIIGSSTLLSLVMPNQYYQYDKLATPSTIRLIRLNHHKINDTVVCELRHAEQTEVEYDALSYRWGDKTLTRCIYLRRGGRLHLLPVHKNLGRFLDWAWSQNQMPGQWIWTDRICLDQNNDKEMSQQIPRMGTIFAGANRVLAWLGMDDSEGRDLQALLDWSGDPTTLRNTSVRQTIPQETILAAYSVLVNKYWGRIWIVQEIVNARRLVIIVGNFGIDFQALEDRCLALFPPSGFPRLRNLSDWRFKHEKLELWSILGSTNWGLFKCQRLHDRVYGVLGLVATHPDGTSPVDYIDVDYTKPPAEIILDAALESRPPLDRCPEIFHDALLDDHGMIQERTFDAFGKYLASERTSPRHRELASYALRACDALNILSSFEESRVAAWFEYSALCSFFARLGDTSTSGDGGDGGDGGDVFEPSIIDSAVMMGLSMSIGFSMDIVTSVTRGFDWAKATATDFANWKDCRMPYISTKSPWRCARHHSDGRWRHRVRGKSSATLKHKVLDPATIERACGRYSSHRQACDGSKLIFDMPDVGFRLVLQQKNNNRQKLRMHMLFLHPQTRAECDDYGSDVYSDDSDGGDYTHQQVRDRISELPDEFRFLTVMVGKGLASVLSAYT</sequence>
<dbReference type="Proteomes" id="UP001492380">
    <property type="component" value="Unassembled WGS sequence"/>
</dbReference>
<dbReference type="PANTHER" id="PTHR24148:SF64">
    <property type="entry name" value="HETEROKARYON INCOMPATIBILITY DOMAIN-CONTAINING PROTEIN"/>
    <property type="match status" value="1"/>
</dbReference>
<accession>A0ABR1YNU7</accession>
<keyword evidence="3" id="KW-1185">Reference proteome</keyword>
<evidence type="ECO:0000259" key="1">
    <source>
        <dbReference type="Pfam" id="PF06985"/>
    </source>
</evidence>
<dbReference type="Pfam" id="PF06985">
    <property type="entry name" value="HET"/>
    <property type="match status" value="1"/>
</dbReference>
<proteinExistence type="predicted"/>
<feature type="domain" description="Heterokaryon incompatibility" evidence="1">
    <location>
        <begin position="104"/>
        <end position="248"/>
    </location>
</feature>
<dbReference type="PANTHER" id="PTHR24148">
    <property type="entry name" value="ANKYRIN REPEAT DOMAIN-CONTAINING PROTEIN 39 HOMOLOG-RELATED"/>
    <property type="match status" value="1"/>
</dbReference>
<name>A0ABR1YNU7_9PEZI</name>
<dbReference type="InterPro" id="IPR052895">
    <property type="entry name" value="HetReg/Transcr_Mod"/>
</dbReference>
<reference evidence="2 3" key="1">
    <citation type="submission" date="2024-04" db="EMBL/GenBank/DDBJ databases">
        <title>Phyllosticta paracitricarpa is synonymous to the EU quarantine fungus P. citricarpa based on phylogenomic analyses.</title>
        <authorList>
            <consortium name="Lawrence Berkeley National Laboratory"/>
            <person name="Van Ingen-Buijs V.A."/>
            <person name="Van Westerhoven A.C."/>
            <person name="Haridas S."/>
            <person name="Skiadas P."/>
            <person name="Martin F."/>
            <person name="Groenewald J.Z."/>
            <person name="Crous P.W."/>
            <person name="Seidl M.F."/>
        </authorList>
    </citation>
    <scope>NUCLEOTIDE SEQUENCE [LARGE SCALE GENOMIC DNA]</scope>
    <source>
        <strain evidence="2 3">CBS 123374</strain>
    </source>
</reference>
<organism evidence="2 3">
    <name type="scientific">Phyllosticta capitalensis</name>
    <dbReference type="NCBI Taxonomy" id="121624"/>
    <lineage>
        <taxon>Eukaryota</taxon>
        <taxon>Fungi</taxon>
        <taxon>Dikarya</taxon>
        <taxon>Ascomycota</taxon>
        <taxon>Pezizomycotina</taxon>
        <taxon>Dothideomycetes</taxon>
        <taxon>Dothideomycetes incertae sedis</taxon>
        <taxon>Botryosphaeriales</taxon>
        <taxon>Phyllostictaceae</taxon>
        <taxon>Phyllosticta</taxon>
    </lineage>
</organism>
<protein>
    <submittedName>
        <fullName evidence="2">Heterokaryon incompatibility protein-domain-containing protein</fullName>
    </submittedName>
</protein>
<comment type="caution">
    <text evidence="2">The sequence shown here is derived from an EMBL/GenBank/DDBJ whole genome shotgun (WGS) entry which is preliminary data.</text>
</comment>
<dbReference type="EMBL" id="JBBWRZ010000005">
    <property type="protein sequence ID" value="KAK8235127.1"/>
    <property type="molecule type" value="Genomic_DNA"/>
</dbReference>
<dbReference type="InterPro" id="IPR010730">
    <property type="entry name" value="HET"/>
</dbReference>
<evidence type="ECO:0000313" key="2">
    <source>
        <dbReference type="EMBL" id="KAK8235127.1"/>
    </source>
</evidence>
<evidence type="ECO:0000313" key="3">
    <source>
        <dbReference type="Proteomes" id="UP001492380"/>
    </source>
</evidence>